<protein>
    <submittedName>
        <fullName evidence="1">Uncharacterized protein</fullName>
    </submittedName>
</protein>
<dbReference type="Proteomes" id="UP000218334">
    <property type="component" value="Unassembled WGS sequence"/>
</dbReference>
<keyword evidence="2" id="KW-1185">Reference proteome</keyword>
<proteinExistence type="predicted"/>
<reference evidence="2" key="1">
    <citation type="journal article" date="2017" name="Nat. Ecol. Evol.">
        <title>Genome expansion and lineage-specific genetic innovations in the forest pathogenic fungi Armillaria.</title>
        <authorList>
            <person name="Sipos G."/>
            <person name="Prasanna A.N."/>
            <person name="Walter M.C."/>
            <person name="O'Connor E."/>
            <person name="Balint B."/>
            <person name="Krizsan K."/>
            <person name="Kiss B."/>
            <person name="Hess J."/>
            <person name="Varga T."/>
            <person name="Slot J."/>
            <person name="Riley R."/>
            <person name="Boka B."/>
            <person name="Rigling D."/>
            <person name="Barry K."/>
            <person name="Lee J."/>
            <person name="Mihaltcheva S."/>
            <person name="LaButti K."/>
            <person name="Lipzen A."/>
            <person name="Waldron R."/>
            <person name="Moloney N.M."/>
            <person name="Sperisen C."/>
            <person name="Kredics L."/>
            <person name="Vagvoelgyi C."/>
            <person name="Patrignani A."/>
            <person name="Fitzpatrick D."/>
            <person name="Nagy I."/>
            <person name="Doyle S."/>
            <person name="Anderson J.B."/>
            <person name="Grigoriev I.V."/>
            <person name="Gueldener U."/>
            <person name="Muensterkoetter M."/>
            <person name="Nagy L.G."/>
        </authorList>
    </citation>
    <scope>NUCLEOTIDE SEQUENCE [LARGE SCALE GENOMIC DNA]</scope>
    <source>
        <strain evidence="2">28-4</strain>
    </source>
</reference>
<evidence type="ECO:0000313" key="1">
    <source>
        <dbReference type="EMBL" id="PBK70121.1"/>
    </source>
</evidence>
<dbReference type="AlphaFoldDB" id="A0A2H3BGX0"/>
<organism evidence="1 2">
    <name type="scientific">Armillaria solidipes</name>
    <dbReference type="NCBI Taxonomy" id="1076256"/>
    <lineage>
        <taxon>Eukaryota</taxon>
        <taxon>Fungi</taxon>
        <taxon>Dikarya</taxon>
        <taxon>Basidiomycota</taxon>
        <taxon>Agaricomycotina</taxon>
        <taxon>Agaricomycetes</taxon>
        <taxon>Agaricomycetidae</taxon>
        <taxon>Agaricales</taxon>
        <taxon>Marasmiineae</taxon>
        <taxon>Physalacriaceae</taxon>
        <taxon>Armillaria</taxon>
    </lineage>
</organism>
<name>A0A2H3BGX0_9AGAR</name>
<dbReference type="EMBL" id="KZ293427">
    <property type="protein sequence ID" value="PBK70121.1"/>
    <property type="molecule type" value="Genomic_DNA"/>
</dbReference>
<evidence type="ECO:0000313" key="2">
    <source>
        <dbReference type="Proteomes" id="UP000218334"/>
    </source>
</evidence>
<gene>
    <name evidence="1" type="ORF">ARMSODRAFT_956177</name>
</gene>
<accession>A0A2H3BGX0</accession>
<sequence>MPSKAHQRRSRRAARPLIIRVHDRKAHVHGVLGEFDSNSSEIDQTIETAILEEVKQMSLRSTKNKGTVP</sequence>